<dbReference type="Gramene" id="EOX98199">
    <property type="protein sequence ID" value="EOX98199"/>
    <property type="gene ID" value="TCM_007011"/>
</dbReference>
<dbReference type="InterPro" id="IPR002401">
    <property type="entry name" value="Cyt_P450_E_grp-I"/>
</dbReference>
<dbReference type="PANTHER" id="PTHR24296">
    <property type="entry name" value="CYTOCHROME P450"/>
    <property type="match status" value="1"/>
</dbReference>
<dbReference type="GO" id="GO:0004497">
    <property type="term" value="F:monooxygenase activity"/>
    <property type="evidence" value="ECO:0007669"/>
    <property type="project" value="UniProtKB-KW"/>
</dbReference>
<dbReference type="SUPFAM" id="SSF48264">
    <property type="entry name" value="Cytochrome P450"/>
    <property type="match status" value="1"/>
</dbReference>
<name>A0A061DZM5_THECC</name>
<gene>
    <name evidence="11" type="ORF">TCM_007011</name>
</gene>
<keyword evidence="10" id="KW-0472">Membrane</keyword>
<keyword evidence="4 8" id="KW-0479">Metal-binding</keyword>
<evidence type="ECO:0000256" key="2">
    <source>
        <dbReference type="ARBA" id="ARBA00010617"/>
    </source>
</evidence>
<dbReference type="GO" id="GO:0005506">
    <property type="term" value="F:iron ion binding"/>
    <property type="evidence" value="ECO:0007669"/>
    <property type="project" value="InterPro"/>
</dbReference>
<dbReference type="EMBL" id="CM001880">
    <property type="protein sequence ID" value="EOX98199.1"/>
    <property type="molecule type" value="Genomic_DNA"/>
</dbReference>
<dbReference type="InterPro" id="IPR001128">
    <property type="entry name" value="Cyt_P450"/>
</dbReference>
<dbReference type="eggNOG" id="KOG0157">
    <property type="taxonomic scope" value="Eukaryota"/>
</dbReference>
<dbReference type="GO" id="GO:0020037">
    <property type="term" value="F:heme binding"/>
    <property type="evidence" value="ECO:0007669"/>
    <property type="project" value="InterPro"/>
</dbReference>
<dbReference type="Proteomes" id="UP000026915">
    <property type="component" value="Chromosome 2"/>
</dbReference>
<evidence type="ECO:0000256" key="6">
    <source>
        <dbReference type="ARBA" id="ARBA00023004"/>
    </source>
</evidence>
<dbReference type="InParanoid" id="A0A061DZM5"/>
<dbReference type="Pfam" id="PF00067">
    <property type="entry name" value="p450"/>
    <property type="match status" value="1"/>
</dbReference>
<dbReference type="PRINTS" id="PR00463">
    <property type="entry name" value="EP450I"/>
</dbReference>
<sequence length="517" mass="59542">MELLASLNPTKMAVSGYVVYIAFTLILLRFLLRFLDNNGLPRSWPLIGMLPTMLLHFHRIHKKIPEVLEKSKGTFMYKGIWFTNTSFLGTSDPENVRYVLSTNSSIYLKGSEWMKQFDIFGEALFNSDGEAWQKQRKIFHAFLNHPQFHKSMAKLIPDRIEQGLIKVLEHVSKGDLVVDLQDLLARHAFDIACMMATGCNPQLLSLEYPENRFHDAMSDAWETAFYRYVMPDKLWKLLSWLQIGKEKRRSRAWKALDDLLAEYISLQREKSNKSMASNDDEVNFNFLKCYLTGNEVTGPTPRDSLIRDNLIHIMFATDDTNSTVLSWFFYHLSKNPTVETKIREELEKNLSTQKVGECQLPSSLNELNKLAYLHAALYETLRLCPPVPFEFRTATQKNTLPTGHFVDKNTRVVMAIHAMGRMASLWGKDCNEFKPERWITEEGKIKRELPSKFLAFNAGPRICLGKNLAFIIMKATAAAIIHNYNVHVIAGQNVTPKHSIILHMKHGLMVRVKNRWA</sequence>
<evidence type="ECO:0000256" key="9">
    <source>
        <dbReference type="RuleBase" id="RU000461"/>
    </source>
</evidence>
<organism evidence="11 12">
    <name type="scientific">Theobroma cacao</name>
    <name type="common">Cacao</name>
    <name type="synonym">Cocoa</name>
    <dbReference type="NCBI Taxonomy" id="3641"/>
    <lineage>
        <taxon>Eukaryota</taxon>
        <taxon>Viridiplantae</taxon>
        <taxon>Streptophyta</taxon>
        <taxon>Embryophyta</taxon>
        <taxon>Tracheophyta</taxon>
        <taxon>Spermatophyta</taxon>
        <taxon>Magnoliopsida</taxon>
        <taxon>eudicotyledons</taxon>
        <taxon>Gunneridae</taxon>
        <taxon>Pentapetalae</taxon>
        <taxon>rosids</taxon>
        <taxon>malvids</taxon>
        <taxon>Malvales</taxon>
        <taxon>Malvaceae</taxon>
        <taxon>Byttnerioideae</taxon>
        <taxon>Theobroma</taxon>
    </lineage>
</organism>
<evidence type="ECO:0000313" key="11">
    <source>
        <dbReference type="EMBL" id="EOX98199.1"/>
    </source>
</evidence>
<dbReference type="InterPro" id="IPR017972">
    <property type="entry name" value="Cyt_P450_CS"/>
</dbReference>
<evidence type="ECO:0000256" key="4">
    <source>
        <dbReference type="ARBA" id="ARBA00022723"/>
    </source>
</evidence>
<dbReference type="Gene3D" id="1.10.630.10">
    <property type="entry name" value="Cytochrome P450"/>
    <property type="match status" value="1"/>
</dbReference>
<protein>
    <submittedName>
        <fullName evidence="11">Cytochrome P450-like protein</fullName>
    </submittedName>
</protein>
<dbReference type="GO" id="GO:0016705">
    <property type="term" value="F:oxidoreductase activity, acting on paired donors, with incorporation or reduction of molecular oxygen"/>
    <property type="evidence" value="ECO:0007669"/>
    <property type="project" value="InterPro"/>
</dbReference>
<evidence type="ECO:0000256" key="10">
    <source>
        <dbReference type="SAM" id="Phobius"/>
    </source>
</evidence>
<dbReference type="PROSITE" id="PS00086">
    <property type="entry name" value="CYTOCHROME_P450"/>
    <property type="match status" value="1"/>
</dbReference>
<keyword evidence="3 8" id="KW-0349">Heme</keyword>
<dbReference type="InterPro" id="IPR036396">
    <property type="entry name" value="Cyt_P450_sf"/>
</dbReference>
<reference evidence="11 12" key="1">
    <citation type="journal article" date="2013" name="Genome Biol.">
        <title>The genome sequence of the most widely cultivated cacao type and its use to identify candidate genes regulating pod color.</title>
        <authorList>
            <person name="Motamayor J.C."/>
            <person name="Mockaitis K."/>
            <person name="Schmutz J."/>
            <person name="Haiminen N."/>
            <person name="Iii D.L."/>
            <person name="Cornejo O."/>
            <person name="Findley S.D."/>
            <person name="Zheng P."/>
            <person name="Utro F."/>
            <person name="Royaert S."/>
            <person name="Saski C."/>
            <person name="Jenkins J."/>
            <person name="Podicheti R."/>
            <person name="Zhao M."/>
            <person name="Scheffler B.E."/>
            <person name="Stack J.C."/>
            <person name="Feltus F.A."/>
            <person name="Mustiga G.M."/>
            <person name="Amores F."/>
            <person name="Phillips W."/>
            <person name="Marelli J.P."/>
            <person name="May G.D."/>
            <person name="Shapiro H."/>
            <person name="Ma J."/>
            <person name="Bustamante C.D."/>
            <person name="Schnell R.J."/>
            <person name="Main D."/>
            <person name="Gilbert D."/>
            <person name="Parida L."/>
            <person name="Kuhn D.N."/>
        </authorList>
    </citation>
    <scope>NUCLEOTIDE SEQUENCE [LARGE SCALE GENOMIC DNA]</scope>
    <source>
        <strain evidence="12">cv. Matina 1-6</strain>
    </source>
</reference>
<comment type="similarity">
    <text evidence="2 9">Belongs to the cytochrome P450 family.</text>
</comment>
<keyword evidence="5 9" id="KW-0560">Oxidoreductase</keyword>
<dbReference type="HOGENOM" id="CLU_001570_27_2_1"/>
<keyword evidence="6 8" id="KW-0408">Iron</keyword>
<dbReference type="CDD" id="cd11064">
    <property type="entry name" value="CYP86A"/>
    <property type="match status" value="1"/>
</dbReference>
<evidence type="ECO:0000256" key="8">
    <source>
        <dbReference type="PIRSR" id="PIRSR602401-1"/>
    </source>
</evidence>
<evidence type="ECO:0000256" key="1">
    <source>
        <dbReference type="ARBA" id="ARBA00001971"/>
    </source>
</evidence>
<feature type="binding site" description="axial binding residue" evidence="8">
    <location>
        <position position="463"/>
    </location>
    <ligand>
        <name>heme</name>
        <dbReference type="ChEBI" id="CHEBI:30413"/>
    </ligand>
    <ligandPart>
        <name>Fe</name>
        <dbReference type="ChEBI" id="CHEBI:18248"/>
    </ligandPart>
</feature>
<keyword evidence="10" id="KW-0812">Transmembrane</keyword>
<evidence type="ECO:0000256" key="3">
    <source>
        <dbReference type="ARBA" id="ARBA00022617"/>
    </source>
</evidence>
<accession>A0A061DZM5</accession>
<keyword evidence="7 9" id="KW-0503">Monooxygenase</keyword>
<evidence type="ECO:0000256" key="5">
    <source>
        <dbReference type="ARBA" id="ARBA00023002"/>
    </source>
</evidence>
<dbReference type="GO" id="GO:0006629">
    <property type="term" value="P:lipid metabolic process"/>
    <property type="evidence" value="ECO:0007669"/>
    <property type="project" value="UniProtKB-ARBA"/>
</dbReference>
<evidence type="ECO:0000313" key="12">
    <source>
        <dbReference type="Proteomes" id="UP000026915"/>
    </source>
</evidence>
<keyword evidence="12" id="KW-1185">Reference proteome</keyword>
<proteinExistence type="inferred from homology"/>
<dbReference type="PRINTS" id="PR00385">
    <property type="entry name" value="P450"/>
</dbReference>
<comment type="cofactor">
    <cofactor evidence="1 8">
        <name>heme</name>
        <dbReference type="ChEBI" id="CHEBI:30413"/>
    </cofactor>
</comment>
<dbReference type="OMA" id="MFARIEN"/>
<keyword evidence="10" id="KW-1133">Transmembrane helix</keyword>
<dbReference type="STRING" id="3641.A0A061DZM5"/>
<feature type="transmembrane region" description="Helical" evidence="10">
    <location>
        <begin position="12"/>
        <end position="32"/>
    </location>
</feature>
<evidence type="ECO:0000256" key="7">
    <source>
        <dbReference type="ARBA" id="ARBA00023033"/>
    </source>
</evidence>
<dbReference type="AlphaFoldDB" id="A0A061DZM5"/>